<proteinExistence type="predicted"/>
<organism evidence="2">
    <name type="scientific">Aspergillus niger</name>
    <dbReference type="NCBI Taxonomy" id="5061"/>
    <lineage>
        <taxon>Eukaryota</taxon>
        <taxon>Fungi</taxon>
        <taxon>Dikarya</taxon>
        <taxon>Ascomycota</taxon>
        <taxon>Pezizomycotina</taxon>
        <taxon>Eurotiomycetes</taxon>
        <taxon>Eurotiomycetidae</taxon>
        <taxon>Eurotiales</taxon>
        <taxon>Aspergillaceae</taxon>
        <taxon>Aspergillus</taxon>
        <taxon>Aspergillus subgen. Circumdati</taxon>
    </lineage>
</organism>
<dbReference type="VEuPathDB" id="FungiDB:An09g00490"/>
<reference evidence="2" key="2">
    <citation type="submission" date="2025-08" db="UniProtKB">
        <authorList>
            <consortium name="RefSeq"/>
        </authorList>
    </citation>
    <scope>IDENTIFICATION</scope>
</reference>
<accession>A0AAJ8C2E9</accession>
<dbReference type="AlphaFoldDB" id="A0AAJ8C2E9"/>
<name>A0AAJ8C2E9_ASPNG</name>
<sequence>MMSKWVLSGKCPKYHVARGGFIGYRNAGAYEGTNDRRASVSNAPGVSEWIHPRIMVTKRKRAGHDASLGMTKVNNNAALWKRKGDDESYTAEEGKEWNAETDRGIQILGIQVVLNRSYSSPGGSSADPLHARESYTAF</sequence>
<feature type="compositionally biased region" description="Basic and acidic residues" evidence="1">
    <location>
        <begin position="129"/>
        <end position="138"/>
    </location>
</feature>
<evidence type="ECO:0000256" key="1">
    <source>
        <dbReference type="SAM" id="MobiDB-lite"/>
    </source>
</evidence>
<dbReference type="RefSeq" id="XP_059606690.1">
    <property type="nucleotide sequence ID" value="XM_059749547.1"/>
</dbReference>
<gene>
    <name evidence="2" type="ORF">An09g00490</name>
</gene>
<dbReference type="KEGG" id="ang:An09g00490"/>
<evidence type="ECO:0000313" key="2">
    <source>
        <dbReference type="RefSeq" id="XP_059606690.1"/>
    </source>
</evidence>
<dbReference type="GeneID" id="84591933"/>
<reference evidence="2" key="1">
    <citation type="submission" date="2025-02" db="EMBL/GenBank/DDBJ databases">
        <authorList>
            <consortium name="NCBI Genome Project"/>
        </authorList>
    </citation>
    <scope>NUCLEOTIDE SEQUENCE</scope>
</reference>
<feature type="region of interest" description="Disordered" evidence="1">
    <location>
        <begin position="119"/>
        <end position="138"/>
    </location>
</feature>
<protein>
    <submittedName>
        <fullName evidence="2">Uncharacterized protein</fullName>
    </submittedName>
</protein>